<dbReference type="EMBL" id="QRBB01000001">
    <property type="protein sequence ID" value="RDS77145.1"/>
    <property type="molecule type" value="Genomic_DNA"/>
</dbReference>
<evidence type="ECO:0000256" key="1">
    <source>
        <dbReference type="SAM" id="Phobius"/>
    </source>
</evidence>
<keyword evidence="1" id="KW-0812">Transmembrane</keyword>
<name>A0A395LKA4_9SPHN</name>
<reference evidence="2 3" key="1">
    <citation type="submission" date="2018-07" db="EMBL/GenBank/DDBJ databases">
        <title>Erythrobacter nanhaiensis sp. nov., a novel member of the genus Erythrobacter isolated from the South China Sea.</title>
        <authorList>
            <person name="Chen X."/>
            <person name="Liu J."/>
        </authorList>
    </citation>
    <scope>NUCLEOTIDE SEQUENCE [LARGE SCALE GENOMIC DNA]</scope>
    <source>
        <strain evidence="2 3">S-5</strain>
    </source>
</reference>
<sequence length="176" mass="19052">MGALILTTLALAWLVYLAFNNDLGDFSDDSSPRLHFSWQALSWVAAESGWLGKLLAGVIAVIAWGAEYLAGIHKRLWHILAVALICLTGAGLSILLMFLIDTGDTLTTLRSFTDLDNAAMNRRLDGFLGGLIVWFAVFLTVLLHVSWVKPTGTISKWLSEGGRSGPQGADRHGGDE</sequence>
<evidence type="ECO:0000313" key="3">
    <source>
        <dbReference type="Proteomes" id="UP000254101"/>
    </source>
</evidence>
<protein>
    <submittedName>
        <fullName evidence="2">Uncharacterized protein</fullName>
    </submittedName>
</protein>
<keyword evidence="1" id="KW-0472">Membrane</keyword>
<evidence type="ECO:0000313" key="2">
    <source>
        <dbReference type="EMBL" id="RDS77145.1"/>
    </source>
</evidence>
<comment type="caution">
    <text evidence="2">The sequence shown here is derived from an EMBL/GenBank/DDBJ whole genome shotgun (WGS) entry which is preliminary data.</text>
</comment>
<gene>
    <name evidence="2" type="ORF">DL238_05640</name>
</gene>
<keyword evidence="1" id="KW-1133">Transmembrane helix</keyword>
<organism evidence="2 3">
    <name type="scientific">Alteriqipengyuania lutimaris</name>
    <dbReference type="NCBI Taxonomy" id="1538146"/>
    <lineage>
        <taxon>Bacteria</taxon>
        <taxon>Pseudomonadati</taxon>
        <taxon>Pseudomonadota</taxon>
        <taxon>Alphaproteobacteria</taxon>
        <taxon>Sphingomonadales</taxon>
        <taxon>Erythrobacteraceae</taxon>
        <taxon>Alteriqipengyuania</taxon>
    </lineage>
</organism>
<feature type="transmembrane region" description="Helical" evidence="1">
    <location>
        <begin position="127"/>
        <end position="148"/>
    </location>
</feature>
<feature type="transmembrane region" description="Helical" evidence="1">
    <location>
        <begin position="76"/>
        <end position="100"/>
    </location>
</feature>
<dbReference type="Proteomes" id="UP000254101">
    <property type="component" value="Unassembled WGS sequence"/>
</dbReference>
<feature type="transmembrane region" description="Helical" evidence="1">
    <location>
        <begin position="44"/>
        <end position="64"/>
    </location>
</feature>
<dbReference type="AlphaFoldDB" id="A0A395LKA4"/>
<accession>A0A395LKA4</accession>
<proteinExistence type="predicted"/>
<keyword evidence="3" id="KW-1185">Reference proteome</keyword>